<dbReference type="RefSeq" id="WP_156005475.1">
    <property type="nucleotide sequence ID" value="NZ_CP046276.1"/>
</dbReference>
<dbReference type="OrthoDB" id="9773249at2"/>
<evidence type="ECO:0000313" key="1">
    <source>
        <dbReference type="EMBL" id="QGS51477.1"/>
    </source>
</evidence>
<gene>
    <name evidence="1" type="ORF">STABA_v1c01100</name>
</gene>
<dbReference type="AlphaFoldDB" id="A0A6I6C3U1"/>
<protein>
    <recommendedName>
        <fullName evidence="3">N-acetyltransferase domain-containing protein</fullName>
    </recommendedName>
</protein>
<dbReference type="Proteomes" id="UP000424468">
    <property type="component" value="Chromosome"/>
</dbReference>
<evidence type="ECO:0008006" key="3">
    <source>
        <dbReference type="Google" id="ProtNLM"/>
    </source>
</evidence>
<reference evidence="1 2" key="1">
    <citation type="submission" date="2019-11" db="EMBL/GenBank/DDBJ databases">
        <title>Complete genome sequence of Spiroplasma tabanidicola TAUS-1 (DSM 22603).</title>
        <authorList>
            <person name="Huang C.-T."/>
            <person name="Lin Y.-C."/>
            <person name="Kuo C.-H."/>
        </authorList>
    </citation>
    <scope>NUCLEOTIDE SEQUENCE [LARGE SCALE GENOMIC DNA]</scope>
    <source>
        <strain evidence="1 2">TAUS-1</strain>
    </source>
</reference>
<sequence length="137" mass="16327">MISKKASENYEAFLKYDENNKIKAFLMLQIKDEPENDILPIQPNKKRIKISTFKIDDDFKSLILSEAIINIIFSEMDKEKIYECYVTMYKDKQKALLNVLFSWGFLEVGTKNNEIVMVKMKNTDLNDVKKNYKWYFN</sequence>
<name>A0A6I6C3U1_9MOLU</name>
<organism evidence="1 2">
    <name type="scientific">Spiroplasma tabanidicola</name>
    <dbReference type="NCBI Taxonomy" id="324079"/>
    <lineage>
        <taxon>Bacteria</taxon>
        <taxon>Bacillati</taxon>
        <taxon>Mycoplasmatota</taxon>
        <taxon>Mollicutes</taxon>
        <taxon>Entomoplasmatales</taxon>
        <taxon>Spiroplasmataceae</taxon>
        <taxon>Spiroplasma</taxon>
    </lineage>
</organism>
<evidence type="ECO:0000313" key="2">
    <source>
        <dbReference type="Proteomes" id="UP000424468"/>
    </source>
</evidence>
<proteinExistence type="predicted"/>
<dbReference type="KEGG" id="stab:STABA_v1c01100"/>
<accession>A0A6I6C3U1</accession>
<dbReference type="EMBL" id="CP046276">
    <property type="protein sequence ID" value="QGS51477.1"/>
    <property type="molecule type" value="Genomic_DNA"/>
</dbReference>
<keyword evidence="2" id="KW-1185">Reference proteome</keyword>